<dbReference type="EMBL" id="JAMFTS010000005">
    <property type="protein sequence ID" value="KAJ4752087.1"/>
    <property type="molecule type" value="Genomic_DNA"/>
</dbReference>
<dbReference type="PANTHER" id="PTHR31762:SF13">
    <property type="entry name" value="OS11G0520500 PROTEIN"/>
    <property type="match status" value="1"/>
</dbReference>
<evidence type="ECO:0000313" key="4">
    <source>
        <dbReference type="Proteomes" id="UP001140206"/>
    </source>
</evidence>
<dbReference type="PANTHER" id="PTHR31762">
    <property type="entry name" value="FAS-BINDING FACTOR-LIKE PROTEIN"/>
    <property type="match status" value="1"/>
</dbReference>
<accession>A0AAV8CCM4</accession>
<feature type="region of interest" description="Disordered" evidence="2">
    <location>
        <begin position="120"/>
        <end position="143"/>
    </location>
</feature>
<organism evidence="3 4">
    <name type="scientific">Rhynchospora pubera</name>
    <dbReference type="NCBI Taxonomy" id="906938"/>
    <lineage>
        <taxon>Eukaryota</taxon>
        <taxon>Viridiplantae</taxon>
        <taxon>Streptophyta</taxon>
        <taxon>Embryophyta</taxon>
        <taxon>Tracheophyta</taxon>
        <taxon>Spermatophyta</taxon>
        <taxon>Magnoliopsida</taxon>
        <taxon>Liliopsida</taxon>
        <taxon>Poales</taxon>
        <taxon>Cyperaceae</taxon>
        <taxon>Cyperoideae</taxon>
        <taxon>Rhynchosporeae</taxon>
        <taxon>Rhynchospora</taxon>
    </lineage>
</organism>
<dbReference type="AlphaFoldDB" id="A0AAV8CCM4"/>
<feature type="region of interest" description="Disordered" evidence="2">
    <location>
        <begin position="29"/>
        <end position="79"/>
    </location>
</feature>
<comment type="caution">
    <text evidence="3">The sequence shown here is derived from an EMBL/GenBank/DDBJ whole genome shotgun (WGS) entry which is preliminary data.</text>
</comment>
<sequence>MEPNRNQVKKSQRDAARLANNKLLEDLMKHNSASGSQRDEYYDAGYDYGPDEDDVYEYDSRPHISPLHQPNIRRPAVNGPAAVGPTYVSSSAENYNSRQPFPSHALGRNAAENTFVSNNAFSRKSPLPTQPAPLKPPTVRTPSPLPNLEIPPQKAANHQRINGKPLETRDAGNTDALMDQVDLLQEENDNLRDKLILAEKKFQEAEARSRNLEKQVESQGNGKGKSMEARLLKRKEELILKREKEVKEMMNRNKEDKGEEIAKLKKQLEAARDKIESTVKKLREAESDAKSVRTMTHRMILTEEELEETVMKRCWLARYWGLAVKYGICPEIAPAKHEHWSSLAPLPFEYVLAAGQRAKAEASTTEEGDIEKSTKPARALNDIVGEGNIESMLFVEKGLRELALLKVEDAVVLALGQHRRPSMFKPSVADFKSPSDPKYMEAFDLTGDEAEDVVFKQAWLAYFWRRAKMHNLEQDIAEERLQFWIDCLGNQPNSQDAIDVEMGFEELEKLGIEDQLWEASRREIDNSAESISTSTTLEETK</sequence>
<dbReference type="GO" id="GO:0000911">
    <property type="term" value="P:cytokinesis by cell plate formation"/>
    <property type="evidence" value="ECO:0007669"/>
    <property type="project" value="InterPro"/>
</dbReference>
<name>A0AAV8CCM4_9POAL</name>
<protein>
    <submittedName>
        <fullName evidence="3">Coiled-coil protein</fullName>
    </submittedName>
</protein>
<dbReference type="InterPro" id="IPR040321">
    <property type="entry name" value="SCD2-like"/>
</dbReference>
<evidence type="ECO:0000313" key="3">
    <source>
        <dbReference type="EMBL" id="KAJ4752087.1"/>
    </source>
</evidence>
<keyword evidence="4" id="KW-1185">Reference proteome</keyword>
<reference evidence="3" key="1">
    <citation type="submission" date="2022-08" db="EMBL/GenBank/DDBJ databases">
        <authorList>
            <person name="Marques A."/>
        </authorList>
    </citation>
    <scope>NUCLEOTIDE SEQUENCE</scope>
    <source>
        <strain evidence="3">RhyPub2mFocal</strain>
        <tissue evidence="3">Leaves</tissue>
    </source>
</reference>
<evidence type="ECO:0000256" key="1">
    <source>
        <dbReference type="SAM" id="Coils"/>
    </source>
</evidence>
<proteinExistence type="predicted"/>
<feature type="coiled-coil region" evidence="1">
    <location>
        <begin position="174"/>
        <end position="288"/>
    </location>
</feature>
<evidence type="ECO:0000256" key="2">
    <source>
        <dbReference type="SAM" id="MobiDB-lite"/>
    </source>
</evidence>
<gene>
    <name evidence="3" type="ORF">LUZ62_086492</name>
</gene>
<dbReference type="Proteomes" id="UP001140206">
    <property type="component" value="Chromosome 5"/>
</dbReference>
<keyword evidence="1" id="KW-0175">Coiled coil</keyword>